<dbReference type="CTD" id="9798363"/>
<dbReference type="Pfam" id="PF05912">
    <property type="entry name" value="DUF870"/>
    <property type="match status" value="1"/>
</dbReference>
<gene>
    <name evidence="2" type="ORF">CRE_31300</name>
</gene>
<sequence>MKFLRTFLIFLVAVELTFSTFFNTVGTLTCPLYKKWCYHVAMYEEDSIGFFNDEVGVSGVQCVQKKKVVYNLTGEQNGDGLYNNFYEIAIIVTHNCTGQWFNIRRIYSNITYASVTDKEVFNTWDAELSNDGERVPDYNY</sequence>
<name>E3MLR0_CAERE</name>
<dbReference type="Proteomes" id="UP000008281">
    <property type="component" value="Unassembled WGS sequence"/>
</dbReference>
<feature type="chain" id="PRO_5003177272" evidence="1">
    <location>
        <begin position="20"/>
        <end position="140"/>
    </location>
</feature>
<evidence type="ECO:0000256" key="1">
    <source>
        <dbReference type="SAM" id="SignalP"/>
    </source>
</evidence>
<proteinExistence type="predicted"/>
<dbReference type="AlphaFoldDB" id="E3MLR0"/>
<dbReference type="OrthoDB" id="5789176at2759"/>
<keyword evidence="3" id="KW-1185">Reference proteome</keyword>
<dbReference type="PROSITE" id="PS50818">
    <property type="entry name" value="INTEIN_C_TER"/>
    <property type="match status" value="1"/>
</dbReference>
<dbReference type="InterPro" id="IPR008588">
    <property type="entry name" value="DUF870_CAE_spp"/>
</dbReference>
<dbReference type="InParanoid" id="E3MLR0"/>
<accession>E3MLR0</accession>
<dbReference type="PANTHER" id="PTHR21479:SF22">
    <property type="entry name" value="PROTEIN CBG07241"/>
    <property type="match status" value="1"/>
</dbReference>
<protein>
    <submittedName>
        <fullName evidence="2">Uncharacterized protein</fullName>
    </submittedName>
</protein>
<dbReference type="eggNOG" id="ENOG502TJ8S">
    <property type="taxonomic scope" value="Eukaryota"/>
</dbReference>
<dbReference type="FunCoup" id="E3MLR0">
    <property type="interactions" value="153"/>
</dbReference>
<dbReference type="KEGG" id="crq:GCK72_022917"/>
<evidence type="ECO:0000313" key="3">
    <source>
        <dbReference type="Proteomes" id="UP000008281"/>
    </source>
</evidence>
<dbReference type="RefSeq" id="XP_003102889.2">
    <property type="nucleotide sequence ID" value="XM_003102841.2"/>
</dbReference>
<reference evidence="2" key="1">
    <citation type="submission" date="2007-07" db="EMBL/GenBank/DDBJ databases">
        <title>PCAP assembly of the Caenorhabditis remanei genome.</title>
        <authorList>
            <consortium name="The Caenorhabditis remanei Sequencing Consortium"/>
            <person name="Wilson R.K."/>
        </authorList>
    </citation>
    <scope>NUCLEOTIDE SEQUENCE [LARGE SCALE GENOMIC DNA]</scope>
    <source>
        <strain evidence="2">PB4641</strain>
    </source>
</reference>
<dbReference type="InterPro" id="IPR030934">
    <property type="entry name" value="Intein_C"/>
</dbReference>
<dbReference type="GeneID" id="9798363"/>
<organism evidence="3">
    <name type="scientific">Caenorhabditis remanei</name>
    <name type="common">Caenorhabditis vulgaris</name>
    <dbReference type="NCBI Taxonomy" id="31234"/>
    <lineage>
        <taxon>Eukaryota</taxon>
        <taxon>Metazoa</taxon>
        <taxon>Ecdysozoa</taxon>
        <taxon>Nematoda</taxon>
        <taxon>Chromadorea</taxon>
        <taxon>Rhabditida</taxon>
        <taxon>Rhabditina</taxon>
        <taxon>Rhabditomorpha</taxon>
        <taxon>Rhabditoidea</taxon>
        <taxon>Rhabditidae</taxon>
        <taxon>Peloderinae</taxon>
        <taxon>Caenorhabditis</taxon>
    </lineage>
</organism>
<evidence type="ECO:0000313" key="2">
    <source>
        <dbReference type="EMBL" id="EFP04545.1"/>
    </source>
</evidence>
<keyword evidence="1" id="KW-0732">Signal</keyword>
<dbReference type="EMBL" id="DS268455">
    <property type="protein sequence ID" value="EFP04545.1"/>
    <property type="molecule type" value="Genomic_DNA"/>
</dbReference>
<dbReference type="OMA" id="FNIRRIY"/>
<dbReference type="HOGENOM" id="CLU_134609_0_0_1"/>
<feature type="signal peptide" evidence="1">
    <location>
        <begin position="1"/>
        <end position="19"/>
    </location>
</feature>
<dbReference type="PANTHER" id="PTHR21479">
    <property type="match status" value="1"/>
</dbReference>